<evidence type="ECO:0000256" key="7">
    <source>
        <dbReference type="PROSITE-ProRule" id="PRU01091"/>
    </source>
</evidence>
<dbReference type="PATRIC" id="fig|294.133.peg.5617"/>
<proteinExistence type="predicted"/>
<dbReference type="Gene3D" id="3.40.50.2300">
    <property type="match status" value="1"/>
</dbReference>
<dbReference type="InterPro" id="IPR039420">
    <property type="entry name" value="WalR-like"/>
</dbReference>
<dbReference type="PANTHER" id="PTHR48111">
    <property type="entry name" value="REGULATOR OF RPOS"/>
    <property type="match status" value="1"/>
</dbReference>
<accession>A0A0F4V0C7</accession>
<dbReference type="Gene3D" id="1.10.10.10">
    <property type="entry name" value="Winged helix-like DNA-binding domain superfamily/Winged helix DNA-binding domain"/>
    <property type="match status" value="1"/>
</dbReference>
<keyword evidence="1 6" id="KW-0597">Phosphoprotein</keyword>
<dbReference type="PROSITE" id="PS50110">
    <property type="entry name" value="RESPONSE_REGULATORY"/>
    <property type="match status" value="1"/>
</dbReference>
<dbReference type="GO" id="GO:0006355">
    <property type="term" value="P:regulation of DNA-templated transcription"/>
    <property type="evidence" value="ECO:0007669"/>
    <property type="project" value="InterPro"/>
</dbReference>
<dbReference type="CDD" id="cd00383">
    <property type="entry name" value="trans_reg_C"/>
    <property type="match status" value="1"/>
</dbReference>
<sequence>MRILIIEDEPKTAHYLHQGLTESGFVVDCVASGIDGLRLVCQQTYDLVVLDANLPQGDDWGLLVSIRKVIIMPIMILTVKGGLEDKIKGFDLGADDYMVKPIEFPELLARVRSLMRRTELSALPDVLCVGDLELDLGRHRTFRAKQRIELTTKEFTLLHFLMRQAGTALSRTQIMSSVWGLNADCDTNVVEVAMRRLRAKIDDPFNNKLIHTLRGVGYVLETRDK</sequence>
<dbReference type="GO" id="GO:0032993">
    <property type="term" value="C:protein-DNA complex"/>
    <property type="evidence" value="ECO:0007669"/>
    <property type="project" value="TreeGrafter"/>
</dbReference>
<dbReference type="NCBIfam" id="TIGR01387">
    <property type="entry name" value="cztR_silR_copR"/>
    <property type="match status" value="1"/>
</dbReference>
<reference evidence="10 11" key="1">
    <citation type="submission" date="2015-03" db="EMBL/GenBank/DDBJ databases">
        <title>Comparative genomics of Pseudomonas insights into diversity of traits involved in vanlence and defense.</title>
        <authorList>
            <person name="Qin Y."/>
        </authorList>
    </citation>
    <scope>NUCLEOTIDE SEQUENCE [LARGE SCALE GENOMIC DNA]</scope>
    <source>
        <strain evidence="10 11">H24</strain>
    </source>
</reference>
<dbReference type="GO" id="GO:0000156">
    <property type="term" value="F:phosphorelay response regulator activity"/>
    <property type="evidence" value="ECO:0007669"/>
    <property type="project" value="TreeGrafter"/>
</dbReference>
<dbReference type="AlphaFoldDB" id="A0A0F4V0C7"/>
<dbReference type="SMART" id="SM00448">
    <property type="entry name" value="REC"/>
    <property type="match status" value="1"/>
</dbReference>
<dbReference type="PROSITE" id="PS51755">
    <property type="entry name" value="OMPR_PHOB"/>
    <property type="match status" value="1"/>
</dbReference>
<dbReference type="InterPro" id="IPR036388">
    <property type="entry name" value="WH-like_DNA-bd_sf"/>
</dbReference>
<feature type="modified residue" description="4-aspartylphosphate" evidence="6">
    <location>
        <position position="51"/>
    </location>
</feature>
<dbReference type="InterPro" id="IPR001867">
    <property type="entry name" value="OmpR/PhoB-type_DNA-bd"/>
</dbReference>
<keyword evidence="4 7" id="KW-0238">DNA-binding</keyword>
<evidence type="ECO:0000256" key="6">
    <source>
        <dbReference type="PROSITE-ProRule" id="PRU00169"/>
    </source>
</evidence>
<evidence type="ECO:0000256" key="5">
    <source>
        <dbReference type="ARBA" id="ARBA00023163"/>
    </source>
</evidence>
<organism evidence="10 11">
    <name type="scientific">Pseudomonas fluorescens</name>
    <dbReference type="NCBI Taxonomy" id="294"/>
    <lineage>
        <taxon>Bacteria</taxon>
        <taxon>Pseudomonadati</taxon>
        <taxon>Pseudomonadota</taxon>
        <taxon>Gammaproteobacteria</taxon>
        <taxon>Pseudomonadales</taxon>
        <taxon>Pseudomonadaceae</taxon>
        <taxon>Pseudomonas</taxon>
    </lineage>
</organism>
<dbReference type="Pfam" id="PF00072">
    <property type="entry name" value="Response_reg"/>
    <property type="match status" value="1"/>
</dbReference>
<dbReference type="GO" id="GO:0000976">
    <property type="term" value="F:transcription cis-regulatory region binding"/>
    <property type="evidence" value="ECO:0007669"/>
    <property type="project" value="TreeGrafter"/>
</dbReference>
<evidence type="ECO:0000256" key="1">
    <source>
        <dbReference type="ARBA" id="ARBA00022553"/>
    </source>
</evidence>
<dbReference type="GO" id="GO:0005829">
    <property type="term" value="C:cytosol"/>
    <property type="evidence" value="ECO:0007669"/>
    <property type="project" value="TreeGrafter"/>
</dbReference>
<dbReference type="PANTHER" id="PTHR48111:SF41">
    <property type="entry name" value="TRANSCRIPTIONAL REGULATORY PROTEIN CUSR-RELATED"/>
    <property type="match status" value="1"/>
</dbReference>
<evidence type="ECO:0000259" key="8">
    <source>
        <dbReference type="PROSITE" id="PS50110"/>
    </source>
</evidence>
<name>A0A0F4V0C7_PSEFL</name>
<dbReference type="InterPro" id="IPR001789">
    <property type="entry name" value="Sig_transdc_resp-reg_receiver"/>
</dbReference>
<evidence type="ECO:0000259" key="9">
    <source>
        <dbReference type="PROSITE" id="PS51755"/>
    </source>
</evidence>
<dbReference type="FunFam" id="1.10.10.10:FF:000005">
    <property type="entry name" value="Two-component system response regulator"/>
    <property type="match status" value="1"/>
</dbReference>
<comment type="caution">
    <text evidence="10">The sequence shown here is derived from an EMBL/GenBank/DDBJ whole genome shotgun (WGS) entry which is preliminary data.</text>
</comment>
<keyword evidence="2" id="KW-0902">Two-component regulatory system</keyword>
<feature type="domain" description="Response regulatory" evidence="8">
    <location>
        <begin position="2"/>
        <end position="115"/>
    </location>
</feature>
<evidence type="ECO:0000256" key="2">
    <source>
        <dbReference type="ARBA" id="ARBA00023012"/>
    </source>
</evidence>
<protein>
    <submittedName>
        <fullName evidence="10">Transcriptional regulator</fullName>
    </submittedName>
</protein>
<dbReference type="InterPro" id="IPR011006">
    <property type="entry name" value="CheY-like_superfamily"/>
</dbReference>
<gene>
    <name evidence="10" type="ORF">VD17_27900</name>
</gene>
<evidence type="ECO:0000313" key="11">
    <source>
        <dbReference type="Proteomes" id="UP000033400"/>
    </source>
</evidence>
<dbReference type="InterPro" id="IPR006291">
    <property type="entry name" value="CusR-like"/>
</dbReference>
<evidence type="ECO:0000256" key="4">
    <source>
        <dbReference type="ARBA" id="ARBA00023125"/>
    </source>
</evidence>
<dbReference type="SMART" id="SM00862">
    <property type="entry name" value="Trans_reg_C"/>
    <property type="match status" value="1"/>
</dbReference>
<dbReference type="Proteomes" id="UP000033400">
    <property type="component" value="Unassembled WGS sequence"/>
</dbReference>
<keyword evidence="3" id="KW-0805">Transcription regulation</keyword>
<dbReference type="SUPFAM" id="SSF46894">
    <property type="entry name" value="C-terminal effector domain of the bipartite response regulators"/>
    <property type="match status" value="1"/>
</dbReference>
<dbReference type="Gene3D" id="6.10.250.690">
    <property type="match status" value="1"/>
</dbReference>
<evidence type="ECO:0000256" key="3">
    <source>
        <dbReference type="ARBA" id="ARBA00023015"/>
    </source>
</evidence>
<dbReference type="SUPFAM" id="SSF52172">
    <property type="entry name" value="CheY-like"/>
    <property type="match status" value="1"/>
</dbReference>
<feature type="domain" description="OmpR/PhoB-type" evidence="9">
    <location>
        <begin position="124"/>
        <end position="222"/>
    </location>
</feature>
<dbReference type="RefSeq" id="WP_046056637.1">
    <property type="nucleotide sequence ID" value="NZ_LACH01000072.1"/>
</dbReference>
<dbReference type="OrthoDB" id="9790442at2"/>
<dbReference type="Pfam" id="PF00486">
    <property type="entry name" value="Trans_reg_C"/>
    <property type="match status" value="1"/>
</dbReference>
<feature type="DNA-binding region" description="OmpR/PhoB-type" evidence="7">
    <location>
        <begin position="124"/>
        <end position="222"/>
    </location>
</feature>
<dbReference type="InterPro" id="IPR016032">
    <property type="entry name" value="Sig_transdc_resp-reg_C-effctor"/>
</dbReference>
<keyword evidence="5" id="KW-0804">Transcription</keyword>
<dbReference type="EMBL" id="LACH01000072">
    <property type="protein sequence ID" value="KJZ61955.1"/>
    <property type="molecule type" value="Genomic_DNA"/>
</dbReference>
<evidence type="ECO:0000313" key="10">
    <source>
        <dbReference type="EMBL" id="KJZ61955.1"/>
    </source>
</evidence>